<accession>A0A7C9TR29</accession>
<name>A0A7C9TR29_9MICO</name>
<keyword evidence="8" id="KW-1185">Reference proteome</keyword>
<organism evidence="7 8">
    <name type="scientific">Galbitalea soli</name>
    <dbReference type="NCBI Taxonomy" id="1268042"/>
    <lineage>
        <taxon>Bacteria</taxon>
        <taxon>Bacillati</taxon>
        <taxon>Actinomycetota</taxon>
        <taxon>Actinomycetes</taxon>
        <taxon>Micrococcales</taxon>
        <taxon>Microbacteriaceae</taxon>
        <taxon>Galbitalea</taxon>
    </lineage>
</organism>
<evidence type="ECO:0000256" key="1">
    <source>
        <dbReference type="ARBA" id="ARBA00004141"/>
    </source>
</evidence>
<feature type="domain" description="ABC-2 type transporter transmembrane" evidence="6">
    <location>
        <begin position="413"/>
        <end position="616"/>
    </location>
</feature>
<comment type="caution">
    <text evidence="7">The sequence shown here is derived from an EMBL/GenBank/DDBJ whole genome shotgun (WGS) entry which is preliminary data.</text>
</comment>
<evidence type="ECO:0000259" key="6">
    <source>
        <dbReference type="Pfam" id="PF12698"/>
    </source>
</evidence>
<dbReference type="PANTHER" id="PTHR43077:SF5">
    <property type="entry name" value="PHAGE INFECTION PROTEIN"/>
    <property type="match status" value="1"/>
</dbReference>
<dbReference type="Pfam" id="PF12698">
    <property type="entry name" value="ABC2_membrane_3"/>
    <property type="match status" value="1"/>
</dbReference>
<dbReference type="Proteomes" id="UP000479756">
    <property type="component" value="Unassembled WGS sequence"/>
</dbReference>
<keyword evidence="3 5" id="KW-1133">Transmembrane helix</keyword>
<dbReference type="NCBIfam" id="TIGR03061">
    <property type="entry name" value="pip_yhgE_Nterm"/>
    <property type="match status" value="1"/>
</dbReference>
<dbReference type="PANTHER" id="PTHR43077">
    <property type="entry name" value="TRANSPORT PERMEASE YVFS-RELATED"/>
    <property type="match status" value="1"/>
</dbReference>
<evidence type="ECO:0000313" key="8">
    <source>
        <dbReference type="Proteomes" id="UP000479756"/>
    </source>
</evidence>
<comment type="subcellular location">
    <subcellularLocation>
        <location evidence="1">Membrane</location>
        <topology evidence="1">Multi-pass membrane protein</topology>
    </subcellularLocation>
</comment>
<reference evidence="7 8" key="1">
    <citation type="journal article" date="2014" name="Int. J. Syst. Evol. Microbiol.">
        <title>Description of Galbitalea soli gen. nov., sp. nov., and Frondihabitans sucicola sp. nov.</title>
        <authorList>
            <person name="Kim S.J."/>
            <person name="Lim J.M."/>
            <person name="Ahn J.H."/>
            <person name="Weon H.Y."/>
            <person name="Hamada M."/>
            <person name="Suzuki K."/>
            <person name="Ahn T.Y."/>
            <person name="Kwon S.W."/>
        </authorList>
    </citation>
    <scope>NUCLEOTIDE SEQUENCE [LARGE SCALE GENOMIC DNA]</scope>
    <source>
        <strain evidence="7 8">NBRC 108727</strain>
    </source>
</reference>
<feature type="transmembrane region" description="Helical" evidence="5">
    <location>
        <begin position="543"/>
        <end position="562"/>
    </location>
</feature>
<evidence type="ECO:0000256" key="4">
    <source>
        <dbReference type="ARBA" id="ARBA00023136"/>
    </source>
</evidence>
<feature type="transmembrane region" description="Helical" evidence="5">
    <location>
        <begin position="437"/>
        <end position="460"/>
    </location>
</feature>
<keyword evidence="4 5" id="KW-0472">Membrane</keyword>
<dbReference type="GO" id="GO:0140359">
    <property type="term" value="F:ABC-type transporter activity"/>
    <property type="evidence" value="ECO:0007669"/>
    <property type="project" value="InterPro"/>
</dbReference>
<feature type="transmembrane region" description="Helical" evidence="5">
    <location>
        <begin position="597"/>
        <end position="619"/>
    </location>
</feature>
<dbReference type="InterPro" id="IPR023908">
    <property type="entry name" value="xxxLxxG_rpt"/>
</dbReference>
<gene>
    <name evidence="7" type="ORF">G3T37_11075</name>
</gene>
<dbReference type="InterPro" id="IPR013525">
    <property type="entry name" value="ABC2_TM"/>
</dbReference>
<dbReference type="GO" id="GO:0016020">
    <property type="term" value="C:membrane"/>
    <property type="evidence" value="ECO:0007669"/>
    <property type="project" value="UniProtKB-SubCell"/>
</dbReference>
<dbReference type="InterPro" id="IPR051328">
    <property type="entry name" value="T7SS_ABC-Transporter"/>
</dbReference>
<dbReference type="AlphaFoldDB" id="A0A7C9TR29"/>
<evidence type="ECO:0000256" key="5">
    <source>
        <dbReference type="SAM" id="Phobius"/>
    </source>
</evidence>
<proteinExistence type="predicted"/>
<keyword evidence="2 5" id="KW-0812">Transmembrane</keyword>
<dbReference type="NCBIfam" id="TIGR03062">
    <property type="entry name" value="pip_yhgE_Cterm"/>
    <property type="match status" value="1"/>
</dbReference>
<feature type="transmembrane region" description="Helical" evidence="5">
    <location>
        <begin position="513"/>
        <end position="536"/>
    </location>
</feature>
<sequence>MTIVPLVRAEFARLTASRLGIASLIALMTVPIIYGGLYLWGNKDPYGSLSKVPAAIVVADTGSTLDGSPVNYGRDAADSLVSGKRFGWHVVSAQTARAGVTSGRYDFVVTFPAGFSSALTSAGGSTPQTARLELTTNDINSYLSTTLAKQATETIRTTIAQEVAKSASGTLLDAVSSLRSGLVDAQHGSSELASGAATASRGATALASGSASLASGAASLSAGLSTLSSSSAALPASTASLASGASRLSGGLRSLSTAVSGSSPTSLSSATAATAAGAAQLRQQLAAALAASDVPPQTQAQLNAAMGQLAGATAATASGVSGTLAPSIARLSSGSATLASGAATLAARSPQLVAGISTAAAGAERLSSGAASAASGASTLSNGVARIATGSGTLRDSLSSGVARVPATTAAERARTAAILSDPILVKQHAITTAQNYGAGLAPFFISLSAWIGIYALFLLVRPLSRRALTAVARPIRTTLAGWATPALLGVVQMIGLYAVLTLALGLHVANPLGLLAFMALVSVTFAAIVLALNALLGSVGQFLGLVLMIVQLVTAGGTFPWQTLPGPLAVLHQALPMSHAVDGVRQLMYGGAAGDLIAAILPLLGWLVVGLGLTALAARRQGRRRSLTQLRPSAIGG</sequence>
<dbReference type="EMBL" id="JAAGWZ010000003">
    <property type="protein sequence ID" value="NEM91897.1"/>
    <property type="molecule type" value="Genomic_DNA"/>
</dbReference>
<dbReference type="RefSeq" id="WP_163473958.1">
    <property type="nucleotide sequence ID" value="NZ_JAAGWZ010000003.1"/>
</dbReference>
<evidence type="ECO:0000313" key="7">
    <source>
        <dbReference type="EMBL" id="NEM91897.1"/>
    </source>
</evidence>
<protein>
    <submittedName>
        <fullName evidence="7">ABC transporter permease</fullName>
    </submittedName>
</protein>
<feature type="transmembrane region" description="Helical" evidence="5">
    <location>
        <begin position="480"/>
        <end position="501"/>
    </location>
</feature>
<dbReference type="InterPro" id="IPR017501">
    <property type="entry name" value="Phage_infect_YhgE_C"/>
</dbReference>
<dbReference type="InterPro" id="IPR017500">
    <property type="entry name" value="Phage_infect_YhgE_N"/>
</dbReference>
<evidence type="ECO:0000256" key="2">
    <source>
        <dbReference type="ARBA" id="ARBA00022692"/>
    </source>
</evidence>
<feature type="transmembrane region" description="Helical" evidence="5">
    <location>
        <begin position="21"/>
        <end position="41"/>
    </location>
</feature>
<evidence type="ECO:0000256" key="3">
    <source>
        <dbReference type="ARBA" id="ARBA00022989"/>
    </source>
</evidence>
<dbReference type="NCBIfam" id="TIGR03057">
    <property type="entry name" value="xxxLxxG_by_4"/>
    <property type="match status" value="2"/>
</dbReference>